<organism evidence="2 3">
    <name type="scientific">Roseburia amylophila</name>
    <dbReference type="NCBI Taxonomy" id="2981794"/>
    <lineage>
        <taxon>Bacteria</taxon>
        <taxon>Bacillati</taxon>
        <taxon>Bacillota</taxon>
        <taxon>Clostridia</taxon>
        <taxon>Lachnospirales</taxon>
        <taxon>Lachnospiraceae</taxon>
        <taxon>Roseburia</taxon>
    </lineage>
</organism>
<evidence type="ECO:0000313" key="2">
    <source>
        <dbReference type="EMBL" id="MCC2241272.1"/>
    </source>
</evidence>
<dbReference type="InterPro" id="IPR052926">
    <property type="entry name" value="Metallo-beta-lactamase_dom"/>
</dbReference>
<dbReference type="InterPro" id="IPR041712">
    <property type="entry name" value="DHPS-like_MBL-fold"/>
</dbReference>
<comment type="caution">
    <text evidence="2">The sequence shown here is derived from an EMBL/GenBank/DDBJ whole genome shotgun (WGS) entry which is preliminary data.</text>
</comment>
<feature type="domain" description="Metallo-beta-lactamase" evidence="1">
    <location>
        <begin position="21"/>
        <end position="119"/>
    </location>
</feature>
<reference evidence="2" key="1">
    <citation type="submission" date="2021-10" db="EMBL/GenBank/DDBJ databases">
        <title>Anaerobic single-cell dispensing facilitates the cultivation of human gut bacteria.</title>
        <authorList>
            <person name="Afrizal A."/>
        </authorList>
    </citation>
    <scope>NUCLEOTIDE SEQUENCE</scope>
    <source>
        <strain evidence="2">CLA-AA-H204</strain>
    </source>
</reference>
<dbReference type="PANTHER" id="PTHR13754">
    <property type="entry name" value="METALLO-BETA-LACTAMASE SUPERFAMILY PROTEIN"/>
    <property type="match status" value="1"/>
</dbReference>
<proteinExistence type="predicted"/>
<dbReference type="GO" id="GO:0016740">
    <property type="term" value="F:transferase activity"/>
    <property type="evidence" value="ECO:0007669"/>
    <property type="project" value="TreeGrafter"/>
</dbReference>
<dbReference type="Pfam" id="PF00753">
    <property type="entry name" value="Lactamase_B"/>
    <property type="match status" value="1"/>
</dbReference>
<dbReference type="EMBL" id="JAJEQW010000002">
    <property type="protein sequence ID" value="MCC2241272.1"/>
    <property type="molecule type" value="Genomic_DNA"/>
</dbReference>
<gene>
    <name evidence="2" type="ORF">LKD47_02985</name>
</gene>
<sequence>MKATVLVDNIGTEIATGEWGLSIYIEQAGKNILLDTGASNRFLVNAKALEKDIGAVDYGVLSHAHYDHANGMQAFFEENENAKFYLQKGTGENCYFKKWFIHKYIGIPKHILTRQKDRIEYVTGKYKLYENVYLIPHTTKGLETIGAANKMYIRDGGRWRPDDFAHEQSLVIEEEDGLIIFNSCSHGGADNIINEVSKLFEKPAKMMIGGFHIFQKGETEIRQLAEKIKETGVKKIYTGHCTGGRAFRILQQELGDMVEQLKVGLVIEA</sequence>
<dbReference type="CDD" id="cd07713">
    <property type="entry name" value="DHPS-like_MBL-fold"/>
    <property type="match status" value="1"/>
</dbReference>
<dbReference type="RefSeq" id="WP_227709646.1">
    <property type="nucleotide sequence ID" value="NZ_JAJEQW010000002.1"/>
</dbReference>
<dbReference type="PANTHER" id="PTHR13754:SF13">
    <property type="entry name" value="METALLO-BETA-LACTAMASE SUPERFAMILY PROTEIN (AFU_ORTHOLOGUE AFUA_3G07630)"/>
    <property type="match status" value="1"/>
</dbReference>
<dbReference type="Proteomes" id="UP001198893">
    <property type="component" value="Unassembled WGS sequence"/>
</dbReference>
<dbReference type="Gene3D" id="3.60.15.10">
    <property type="entry name" value="Ribonuclease Z/Hydroxyacylglutathione hydrolase-like"/>
    <property type="match status" value="1"/>
</dbReference>
<dbReference type="InterPro" id="IPR036866">
    <property type="entry name" value="RibonucZ/Hydroxyglut_hydro"/>
</dbReference>
<accession>A0AAW4WFN0</accession>
<name>A0AAW4WFN0_9FIRM</name>
<evidence type="ECO:0000259" key="1">
    <source>
        <dbReference type="Pfam" id="PF00753"/>
    </source>
</evidence>
<dbReference type="AlphaFoldDB" id="A0AAW4WFN0"/>
<protein>
    <submittedName>
        <fullName evidence="2">MBL fold metallo-hydrolase</fullName>
    </submittedName>
</protein>
<evidence type="ECO:0000313" key="3">
    <source>
        <dbReference type="Proteomes" id="UP001198893"/>
    </source>
</evidence>
<dbReference type="InterPro" id="IPR001279">
    <property type="entry name" value="Metallo-B-lactamas"/>
</dbReference>
<dbReference type="SUPFAM" id="SSF56281">
    <property type="entry name" value="Metallo-hydrolase/oxidoreductase"/>
    <property type="match status" value="1"/>
</dbReference>